<gene>
    <name evidence="2" type="ORF">TSYNT_8225</name>
</gene>
<dbReference type="RefSeq" id="WP_238142676.1">
    <property type="nucleotide sequence ID" value="NZ_BSDN01000012.1"/>
</dbReference>
<feature type="region of interest" description="Disordered" evidence="1">
    <location>
        <begin position="44"/>
        <end position="63"/>
    </location>
</feature>
<protein>
    <recommendedName>
        <fullName evidence="4">Phage tail tape measure protein</fullName>
    </recommendedName>
</protein>
<sequence length="93" mass="10288">MAKETGQLNVKIGLDSIDFQNGISSLNREMRKVQSEFKLASAEMGKHGKELDSLKLKSDSLTKQTELQRQKVKALEEAHQKSVETKGADAKAT</sequence>
<organism evidence="2">
    <name type="scientific">Tepidanaerobacter syntrophicus</name>
    <dbReference type="NCBI Taxonomy" id="224999"/>
    <lineage>
        <taxon>Bacteria</taxon>
        <taxon>Bacillati</taxon>
        <taxon>Bacillota</taxon>
        <taxon>Clostridia</taxon>
        <taxon>Thermosediminibacterales</taxon>
        <taxon>Tepidanaerobacteraceae</taxon>
        <taxon>Tepidanaerobacter</taxon>
    </lineage>
</organism>
<reference evidence="2" key="1">
    <citation type="journal article" date="2016" name="Genome Announc.">
        <title>Draft Genome Sequence of the Syntrophic Lactate-Degrading Bacterium Tepidanaerobacter syntrophicus JLT.</title>
        <authorList>
            <person name="Matsuura N."/>
            <person name="Ohashi A."/>
            <person name="Tourlousse D.M."/>
            <person name="Sekiguchi Y."/>
        </authorList>
    </citation>
    <scope>NUCLEOTIDE SEQUENCE [LARGE SCALE GENOMIC DNA]</scope>
    <source>
        <strain evidence="2">JL</strain>
    </source>
</reference>
<dbReference type="Proteomes" id="UP000062160">
    <property type="component" value="Unassembled WGS sequence"/>
</dbReference>
<dbReference type="STRING" id="224999.GCA_001485475_01724"/>
<keyword evidence="3" id="KW-1185">Reference proteome</keyword>
<name>A0A0U9I591_9FIRM</name>
<evidence type="ECO:0000313" key="2">
    <source>
        <dbReference type="EMBL" id="GAQ25688.1"/>
    </source>
</evidence>
<evidence type="ECO:0008006" key="4">
    <source>
        <dbReference type="Google" id="ProtNLM"/>
    </source>
</evidence>
<dbReference type="AlphaFoldDB" id="A0A0U9I591"/>
<proteinExistence type="predicted"/>
<evidence type="ECO:0000256" key="1">
    <source>
        <dbReference type="SAM" id="MobiDB-lite"/>
    </source>
</evidence>
<accession>A0A0U9I591</accession>
<feature type="region of interest" description="Disordered" evidence="1">
    <location>
        <begin position="70"/>
        <end position="93"/>
    </location>
</feature>
<evidence type="ECO:0000313" key="3">
    <source>
        <dbReference type="Proteomes" id="UP000062160"/>
    </source>
</evidence>
<dbReference type="EMBL" id="DF977002">
    <property type="protein sequence ID" value="GAQ25688.1"/>
    <property type="molecule type" value="Genomic_DNA"/>
</dbReference>